<reference evidence="2 3" key="1">
    <citation type="submission" date="2019-06" db="EMBL/GenBank/DDBJ databases">
        <title>Sequencing the genomes of 1000 actinobacteria strains.</title>
        <authorList>
            <person name="Klenk H.-P."/>
        </authorList>
    </citation>
    <scope>NUCLEOTIDE SEQUENCE [LARGE SCALE GENOMIC DNA]</scope>
    <source>
        <strain evidence="2 3">DSM 44826</strain>
    </source>
</reference>
<dbReference type="EMBL" id="VIWT01000001">
    <property type="protein sequence ID" value="TWF97148.1"/>
    <property type="molecule type" value="Genomic_DNA"/>
</dbReference>
<dbReference type="InterPro" id="IPR000182">
    <property type="entry name" value="GNAT_dom"/>
</dbReference>
<keyword evidence="2" id="KW-0808">Transferase</keyword>
<dbReference type="PANTHER" id="PTHR43610:SF1">
    <property type="entry name" value="N-ACETYLTRANSFERASE DOMAIN-CONTAINING PROTEIN"/>
    <property type="match status" value="1"/>
</dbReference>
<comment type="caution">
    <text evidence="2">The sequence shown here is derived from an EMBL/GenBank/DDBJ whole genome shotgun (WGS) entry which is preliminary data.</text>
</comment>
<dbReference type="Pfam" id="PF13302">
    <property type="entry name" value="Acetyltransf_3"/>
    <property type="match status" value="1"/>
</dbReference>
<evidence type="ECO:0000313" key="2">
    <source>
        <dbReference type="EMBL" id="TWF97148.1"/>
    </source>
</evidence>
<dbReference type="RefSeq" id="WP_145903427.1">
    <property type="nucleotide sequence ID" value="NZ_BAAAMZ010000036.1"/>
</dbReference>
<dbReference type="AlphaFoldDB" id="A0A561UCS7"/>
<proteinExistence type="predicted"/>
<dbReference type="SUPFAM" id="SSF55729">
    <property type="entry name" value="Acyl-CoA N-acyltransferases (Nat)"/>
    <property type="match status" value="1"/>
</dbReference>
<keyword evidence="3" id="KW-1185">Reference proteome</keyword>
<feature type="domain" description="N-acetyltransferase" evidence="1">
    <location>
        <begin position="16"/>
        <end position="150"/>
    </location>
</feature>
<dbReference type="OrthoDB" id="9795199at2"/>
<dbReference type="InterPro" id="IPR016181">
    <property type="entry name" value="Acyl_CoA_acyltransferase"/>
</dbReference>
<protein>
    <submittedName>
        <fullName evidence="2">RimJ/RimL family protein N-acetyltransferase</fullName>
    </submittedName>
</protein>
<gene>
    <name evidence="2" type="ORF">FHX73_11923</name>
</gene>
<organism evidence="2 3">
    <name type="scientific">Kitasatospora viridis</name>
    <dbReference type="NCBI Taxonomy" id="281105"/>
    <lineage>
        <taxon>Bacteria</taxon>
        <taxon>Bacillati</taxon>
        <taxon>Actinomycetota</taxon>
        <taxon>Actinomycetes</taxon>
        <taxon>Kitasatosporales</taxon>
        <taxon>Streptomycetaceae</taxon>
        <taxon>Kitasatospora</taxon>
    </lineage>
</organism>
<evidence type="ECO:0000313" key="3">
    <source>
        <dbReference type="Proteomes" id="UP000317940"/>
    </source>
</evidence>
<name>A0A561UCS7_9ACTN</name>
<dbReference type="Proteomes" id="UP000317940">
    <property type="component" value="Unassembled WGS sequence"/>
</dbReference>
<accession>A0A561UCS7</accession>
<dbReference type="Gene3D" id="3.40.630.30">
    <property type="match status" value="1"/>
</dbReference>
<evidence type="ECO:0000259" key="1">
    <source>
        <dbReference type="Pfam" id="PF13302"/>
    </source>
</evidence>
<sequence>MSRWQEIPTLQGEFVMLRPLAEDDWQALAKAHDGLGILEYFPYGPESEPPSPENVAAAVRSPGRNVLLQIDRATGTAVGTTSIYQVDEVRRQLTIGYTWLSEAVQGGPINAEAKLLLFRHAFDTLGAVRVQLYVDDLNSRSQRAVLRTGAQREGVLRKHARRRDGSWRNTVVFSVIDEEWPQVAERLAQTVRERARAAGGDRTLRS</sequence>
<dbReference type="PANTHER" id="PTHR43610">
    <property type="entry name" value="BLL6696 PROTEIN"/>
    <property type="match status" value="1"/>
</dbReference>
<dbReference type="GO" id="GO:0016747">
    <property type="term" value="F:acyltransferase activity, transferring groups other than amino-acyl groups"/>
    <property type="evidence" value="ECO:0007669"/>
    <property type="project" value="InterPro"/>
</dbReference>